<gene>
    <name evidence="1" type="ORF">HM1_2864</name>
</gene>
<protein>
    <submittedName>
        <fullName evidence="1">Uncharacterized protein</fullName>
    </submittedName>
</protein>
<sequence length="39" mass="4451">MRQRIPALRGKWQGTVEMQQAYCQRAAVLRQSSDIGTES</sequence>
<dbReference type="STRING" id="498761.HM1_2864"/>
<reference evidence="1 2" key="1">
    <citation type="journal article" date="2008" name="J. Bacteriol.">
        <title>The genome of Heliobacterium modesticaldum, a phototrophic representative of the Firmicutes containing the simplest photosynthetic apparatus.</title>
        <authorList>
            <person name="Sattley W.M."/>
            <person name="Madigan M.T."/>
            <person name="Swingley W.D."/>
            <person name="Cheung P.C."/>
            <person name="Clocksin K.M."/>
            <person name="Conrad A.L."/>
            <person name="Dejesa L.C."/>
            <person name="Honchak B.M."/>
            <person name="Jung D.O."/>
            <person name="Karbach L.E."/>
            <person name="Kurdoglu A."/>
            <person name="Lahiri S."/>
            <person name="Mastrian S.D."/>
            <person name="Page L.E."/>
            <person name="Taylor H.L."/>
            <person name="Wang Z.T."/>
            <person name="Raymond J."/>
            <person name="Chen M."/>
            <person name="Blankenship R.E."/>
            <person name="Touchman J.W."/>
        </authorList>
    </citation>
    <scope>NUCLEOTIDE SEQUENCE [LARGE SCALE GENOMIC DNA]</scope>
    <source>
        <strain evidence="2">ATCC 51547 / Ice1</strain>
    </source>
</reference>
<name>B0TCI5_HELMI</name>
<organism evidence="1 2">
    <name type="scientific">Heliobacterium modesticaldum (strain ATCC 51547 / Ice1)</name>
    <dbReference type="NCBI Taxonomy" id="498761"/>
    <lineage>
        <taxon>Bacteria</taxon>
        <taxon>Bacillati</taxon>
        <taxon>Bacillota</taxon>
        <taxon>Clostridia</taxon>
        <taxon>Eubacteriales</taxon>
        <taxon>Heliobacteriaceae</taxon>
        <taxon>Heliomicrobium</taxon>
    </lineage>
</organism>
<dbReference type="Proteomes" id="UP000008550">
    <property type="component" value="Chromosome"/>
</dbReference>
<dbReference type="EMBL" id="CP000930">
    <property type="protein sequence ID" value="ABZ85373.1"/>
    <property type="molecule type" value="Genomic_DNA"/>
</dbReference>
<keyword evidence="2" id="KW-1185">Reference proteome</keyword>
<accession>B0TCI5</accession>
<proteinExistence type="predicted"/>
<evidence type="ECO:0000313" key="1">
    <source>
        <dbReference type="EMBL" id="ABZ85373.1"/>
    </source>
</evidence>
<dbReference type="KEGG" id="hmo:HM1_2864"/>
<dbReference type="AlphaFoldDB" id="B0TCI5"/>
<evidence type="ECO:0000313" key="2">
    <source>
        <dbReference type="Proteomes" id="UP000008550"/>
    </source>
</evidence>
<dbReference type="HOGENOM" id="CLU_3310772_0_0_9"/>